<dbReference type="SUPFAM" id="SSF51735">
    <property type="entry name" value="NAD(P)-binding Rossmann-fold domains"/>
    <property type="match status" value="1"/>
</dbReference>
<sequence>MMAATIAARSRALAPCARPRAARERRSRGGVAPAARPRFDRATRVASFPSSESEARRVSRIVRTRASSSDDADATCDPVGRGPCGAIPGLKSDEVVLVVGGAGRVGRRLVSTLVNCGVRVRVMTRDADSVAARELASKFSDATSSALLEIVEGDVTDDDDARIERAVAGCTRVVACHGAERIARVADLFSRPELTDKRHPRFVNYLGVERLAKAAAKTKSVRRFVRVTGMSVGYAPMHPIAVLLNVVLSMSIQWQLAGEVATRSIVAAAGKEYAVVRPGNLSDAPRPENSVVIIGHGGAHVRAGKPSAANATVCVAGAATASGGVRSEMSWDPARGMHYKTVETDSVVQEGTDVTGMVLQVSADEDELDADVNHRRWVGIFLFGVVGAAAAAARALASLATWFMRLSAGVA</sequence>
<keyword evidence="2" id="KW-0812">Transmembrane</keyword>
<dbReference type="Proteomes" id="UP000001876">
    <property type="component" value="Unassembled WGS sequence"/>
</dbReference>
<evidence type="ECO:0000256" key="2">
    <source>
        <dbReference type="SAM" id="Phobius"/>
    </source>
</evidence>
<dbReference type="eggNOG" id="KOG1203">
    <property type="taxonomic scope" value="Eukaryota"/>
</dbReference>
<feature type="transmembrane region" description="Helical" evidence="2">
    <location>
        <begin position="377"/>
        <end position="397"/>
    </location>
</feature>
<dbReference type="OMA" id="AMEHEEC"/>
<dbReference type="KEGG" id="mpp:MICPUCDRAFT_61839"/>
<feature type="region of interest" description="Disordered" evidence="1">
    <location>
        <begin position="15"/>
        <end position="38"/>
    </location>
</feature>
<evidence type="ECO:0000313" key="5">
    <source>
        <dbReference type="Proteomes" id="UP000001876"/>
    </source>
</evidence>
<dbReference type="PANTHER" id="PTHR15020:SF11">
    <property type="entry name" value="OS06G0360300 PROTEIN"/>
    <property type="match status" value="1"/>
</dbReference>
<keyword evidence="5" id="KW-1185">Reference proteome</keyword>
<dbReference type="GeneID" id="9681075"/>
<dbReference type="STRING" id="564608.C1MJ71"/>
<keyword evidence="2" id="KW-1133">Transmembrane helix</keyword>
<keyword evidence="2" id="KW-0472">Membrane</keyword>
<protein>
    <submittedName>
        <fullName evidence="4">Predicted protein</fullName>
    </submittedName>
</protein>
<evidence type="ECO:0000256" key="1">
    <source>
        <dbReference type="SAM" id="MobiDB-lite"/>
    </source>
</evidence>
<dbReference type="AlphaFoldDB" id="C1MJ71"/>
<dbReference type="PANTHER" id="PTHR15020">
    <property type="entry name" value="FLAVIN REDUCTASE-RELATED"/>
    <property type="match status" value="1"/>
</dbReference>
<dbReference type="InterPro" id="IPR036291">
    <property type="entry name" value="NAD(P)-bd_dom_sf"/>
</dbReference>
<dbReference type="RefSeq" id="XP_003055782.1">
    <property type="nucleotide sequence ID" value="XM_003055736.1"/>
</dbReference>
<name>C1MJ71_MICPC</name>
<evidence type="ECO:0000259" key="3">
    <source>
        <dbReference type="Pfam" id="PF13460"/>
    </source>
</evidence>
<dbReference type="Pfam" id="PF13460">
    <property type="entry name" value="NAD_binding_10"/>
    <property type="match status" value="1"/>
</dbReference>
<evidence type="ECO:0000313" key="4">
    <source>
        <dbReference type="EMBL" id="EEH61034.1"/>
    </source>
</evidence>
<gene>
    <name evidence="4" type="ORF">MICPUCDRAFT_61839</name>
</gene>
<proteinExistence type="predicted"/>
<dbReference type="EMBL" id="GG663735">
    <property type="protein sequence ID" value="EEH61034.1"/>
    <property type="molecule type" value="Genomic_DNA"/>
</dbReference>
<reference evidence="4 5" key="1">
    <citation type="journal article" date="2009" name="Science">
        <title>Green evolution and dynamic adaptations revealed by genomes of the marine picoeukaryotes Micromonas.</title>
        <authorList>
            <person name="Worden A.Z."/>
            <person name="Lee J.H."/>
            <person name="Mock T."/>
            <person name="Rouze P."/>
            <person name="Simmons M.P."/>
            <person name="Aerts A.L."/>
            <person name="Allen A.E."/>
            <person name="Cuvelier M.L."/>
            <person name="Derelle E."/>
            <person name="Everett M.V."/>
            <person name="Foulon E."/>
            <person name="Grimwood J."/>
            <person name="Gundlach H."/>
            <person name="Henrissat B."/>
            <person name="Napoli C."/>
            <person name="McDonald S.M."/>
            <person name="Parker M.S."/>
            <person name="Rombauts S."/>
            <person name="Salamov A."/>
            <person name="Von Dassow P."/>
            <person name="Badger J.H."/>
            <person name="Coutinho P.M."/>
            <person name="Demir E."/>
            <person name="Dubchak I."/>
            <person name="Gentemann C."/>
            <person name="Eikrem W."/>
            <person name="Gready J.E."/>
            <person name="John U."/>
            <person name="Lanier W."/>
            <person name="Lindquist E.A."/>
            <person name="Lucas S."/>
            <person name="Mayer K.F."/>
            <person name="Moreau H."/>
            <person name="Not F."/>
            <person name="Otillar R."/>
            <person name="Panaud O."/>
            <person name="Pangilinan J."/>
            <person name="Paulsen I."/>
            <person name="Piegu B."/>
            <person name="Poliakov A."/>
            <person name="Robbens S."/>
            <person name="Schmutz J."/>
            <person name="Toulza E."/>
            <person name="Wyss T."/>
            <person name="Zelensky A."/>
            <person name="Zhou K."/>
            <person name="Armbrust E.V."/>
            <person name="Bhattacharya D."/>
            <person name="Goodenough U.W."/>
            <person name="Van de Peer Y."/>
            <person name="Grigoriev I.V."/>
        </authorList>
    </citation>
    <scope>NUCLEOTIDE SEQUENCE [LARGE SCALE GENOMIC DNA]</scope>
    <source>
        <strain evidence="4 5">CCMP1545</strain>
    </source>
</reference>
<dbReference type="InterPro" id="IPR016040">
    <property type="entry name" value="NAD(P)-bd_dom"/>
</dbReference>
<accession>C1MJ71</accession>
<feature type="domain" description="NAD(P)-binding" evidence="3">
    <location>
        <begin position="100"/>
        <end position="299"/>
    </location>
</feature>
<dbReference type="OrthoDB" id="419598at2759"/>
<dbReference type="Gene3D" id="3.40.50.720">
    <property type="entry name" value="NAD(P)-binding Rossmann-like Domain"/>
    <property type="match status" value="1"/>
</dbReference>
<organism evidence="5">
    <name type="scientific">Micromonas pusilla (strain CCMP1545)</name>
    <name type="common">Picoplanktonic green alga</name>
    <dbReference type="NCBI Taxonomy" id="564608"/>
    <lineage>
        <taxon>Eukaryota</taxon>
        <taxon>Viridiplantae</taxon>
        <taxon>Chlorophyta</taxon>
        <taxon>Mamiellophyceae</taxon>
        <taxon>Mamiellales</taxon>
        <taxon>Mamiellaceae</taxon>
        <taxon>Micromonas</taxon>
    </lineage>
</organism>